<dbReference type="Proteomes" id="UP000190637">
    <property type="component" value="Unassembled WGS sequence"/>
</dbReference>
<dbReference type="PANTHER" id="PTHR43539">
    <property type="entry name" value="FLAVIN-BINDING MONOOXYGENASE-LIKE PROTEIN (AFU_ORTHOLOGUE AFUA_4G09220)"/>
    <property type="match status" value="1"/>
</dbReference>
<evidence type="ECO:0000256" key="1">
    <source>
        <dbReference type="ARBA" id="ARBA00023002"/>
    </source>
</evidence>
<dbReference type="PRINTS" id="PR00469">
    <property type="entry name" value="PNDRDTASEII"/>
</dbReference>
<accession>A0A1T4NAY8</accession>
<organism evidence="2 3">
    <name type="scientific">Marinactinospora thermotolerans DSM 45154</name>
    <dbReference type="NCBI Taxonomy" id="1122192"/>
    <lineage>
        <taxon>Bacteria</taxon>
        <taxon>Bacillati</taxon>
        <taxon>Actinomycetota</taxon>
        <taxon>Actinomycetes</taxon>
        <taxon>Streptosporangiales</taxon>
        <taxon>Nocardiopsidaceae</taxon>
        <taxon>Marinactinospora</taxon>
    </lineage>
</organism>
<evidence type="ECO:0000313" key="2">
    <source>
        <dbReference type="EMBL" id="SJZ76431.1"/>
    </source>
</evidence>
<dbReference type="PRINTS" id="PR00368">
    <property type="entry name" value="FADPNR"/>
</dbReference>
<dbReference type="AlphaFoldDB" id="A0A1T4NAY8"/>
<keyword evidence="3" id="KW-1185">Reference proteome</keyword>
<protein>
    <submittedName>
        <fullName evidence="2">Putative flavoprotein involved in K+ transport</fullName>
    </submittedName>
</protein>
<dbReference type="GO" id="GO:0050660">
    <property type="term" value="F:flavin adenine dinucleotide binding"/>
    <property type="evidence" value="ECO:0007669"/>
    <property type="project" value="TreeGrafter"/>
</dbReference>
<dbReference type="GO" id="GO:0004497">
    <property type="term" value="F:monooxygenase activity"/>
    <property type="evidence" value="ECO:0007669"/>
    <property type="project" value="TreeGrafter"/>
</dbReference>
<proteinExistence type="predicted"/>
<dbReference type="InterPro" id="IPR036188">
    <property type="entry name" value="FAD/NAD-bd_sf"/>
</dbReference>
<name>A0A1T4NAY8_9ACTN</name>
<dbReference type="SUPFAM" id="SSF51905">
    <property type="entry name" value="FAD/NAD(P)-binding domain"/>
    <property type="match status" value="1"/>
</dbReference>
<sequence length="328" mass="35810">MPNVNGRLHDVVVVGGGQAGLAVGYFLRRAGLDYVILDAEDAPGGSWRHYWESLRLFSPAEHSVLPGWWMPRQEGRDYPDADHVARYLAAYERRYALAVRRPVRVRAVRAREEWLTVETDTATWRARRVVSATGTWRAPFVPAYPGRAEFGGLQLHTVGYRRAADFRGQRVLVVGGGNSAAQILADVSRVAETVWATRRPPRLLPDDVDGRVLFDAATERVRGNGAGGVVGHIVVVPEVGEARARGVLRAEPMFDRLTRSGALWPDGTHRDFDAVTGVPGSVPSCPTWALWGCAVRAVGSRSRAPVAEGSPACTWWATATGPGRPRPP</sequence>
<reference evidence="2 3" key="1">
    <citation type="submission" date="2017-02" db="EMBL/GenBank/DDBJ databases">
        <authorList>
            <person name="Peterson S.W."/>
        </authorList>
    </citation>
    <scope>NUCLEOTIDE SEQUENCE [LARGE SCALE GENOMIC DNA]</scope>
    <source>
        <strain evidence="2 3">DSM 45154</strain>
    </source>
</reference>
<keyword evidence="1" id="KW-0560">Oxidoreductase</keyword>
<gene>
    <name evidence="2" type="ORF">SAMN02745673_01366</name>
</gene>
<dbReference type="STRING" id="1122192.SAMN02745673_01366"/>
<dbReference type="Pfam" id="PF13738">
    <property type="entry name" value="Pyr_redox_3"/>
    <property type="match status" value="1"/>
</dbReference>
<dbReference type="PANTHER" id="PTHR43539:SF78">
    <property type="entry name" value="FLAVIN-CONTAINING MONOOXYGENASE"/>
    <property type="match status" value="1"/>
</dbReference>
<dbReference type="InterPro" id="IPR050982">
    <property type="entry name" value="Auxin_biosynth/cation_transpt"/>
</dbReference>
<dbReference type="EMBL" id="FUWS01000003">
    <property type="protein sequence ID" value="SJZ76431.1"/>
    <property type="molecule type" value="Genomic_DNA"/>
</dbReference>
<evidence type="ECO:0000313" key="3">
    <source>
        <dbReference type="Proteomes" id="UP000190637"/>
    </source>
</evidence>
<dbReference type="Gene3D" id="3.50.50.60">
    <property type="entry name" value="FAD/NAD(P)-binding domain"/>
    <property type="match status" value="1"/>
</dbReference>